<comment type="similarity">
    <text evidence="12">Belongs to the ROK (NagC/XylR) family. NagK subfamily.</text>
</comment>
<keyword evidence="3" id="KW-0808">Transferase</keyword>
<dbReference type="InterPro" id="IPR043129">
    <property type="entry name" value="ATPase_NBD"/>
</dbReference>
<evidence type="ECO:0000256" key="2">
    <source>
        <dbReference type="ARBA" id="ARBA00014974"/>
    </source>
</evidence>
<evidence type="ECO:0000256" key="7">
    <source>
        <dbReference type="ARBA" id="ARBA00022833"/>
    </source>
</evidence>
<evidence type="ECO:0000256" key="10">
    <source>
        <dbReference type="ARBA" id="ARBA00031123"/>
    </source>
</evidence>
<evidence type="ECO:0000256" key="5">
    <source>
        <dbReference type="ARBA" id="ARBA00022741"/>
    </source>
</evidence>
<dbReference type="Proteomes" id="UP000317663">
    <property type="component" value="Unassembled WGS sequence"/>
</dbReference>
<organism evidence="14 15">
    <name type="scientific">Ewingella americana</name>
    <dbReference type="NCBI Taxonomy" id="41202"/>
    <lineage>
        <taxon>Bacteria</taxon>
        <taxon>Pseudomonadati</taxon>
        <taxon>Pseudomonadota</taxon>
        <taxon>Gammaproteobacteria</taxon>
        <taxon>Enterobacterales</taxon>
        <taxon>Yersiniaceae</taxon>
        <taxon>Ewingella</taxon>
    </lineage>
</organism>
<dbReference type="PANTHER" id="PTHR18964">
    <property type="entry name" value="ROK (REPRESSOR, ORF, KINASE) FAMILY"/>
    <property type="match status" value="1"/>
</dbReference>
<comment type="pathway">
    <text evidence="11">Cell wall biogenesis; peptidoglycan recycling.</text>
</comment>
<evidence type="ECO:0000313" key="15">
    <source>
        <dbReference type="Proteomes" id="UP000317663"/>
    </source>
</evidence>
<dbReference type="InterPro" id="IPR049874">
    <property type="entry name" value="ROK_cs"/>
</dbReference>
<comment type="catalytic activity">
    <reaction evidence="13">
        <text>N-acetyl-D-glucosamine + ATP = N-acetyl-D-glucosamine 6-phosphate + ADP + H(+)</text>
        <dbReference type="Rhea" id="RHEA:17417"/>
        <dbReference type="ChEBI" id="CHEBI:15378"/>
        <dbReference type="ChEBI" id="CHEBI:30616"/>
        <dbReference type="ChEBI" id="CHEBI:57513"/>
        <dbReference type="ChEBI" id="CHEBI:456216"/>
        <dbReference type="ChEBI" id="CHEBI:506227"/>
        <dbReference type="EC" id="2.7.1.59"/>
    </reaction>
</comment>
<dbReference type="EMBL" id="RCZD01000003">
    <property type="protein sequence ID" value="TPG63487.1"/>
    <property type="molecule type" value="Genomic_DNA"/>
</dbReference>
<dbReference type="PANTHER" id="PTHR18964:SF162">
    <property type="entry name" value="N-ACETYL-D-GLUCOSAMINE KINASE"/>
    <property type="match status" value="1"/>
</dbReference>
<name>A0A502GMD3_9GAMM</name>
<evidence type="ECO:0000256" key="3">
    <source>
        <dbReference type="ARBA" id="ARBA00022679"/>
    </source>
</evidence>
<dbReference type="AlphaFoldDB" id="A0A502GMD3"/>
<keyword evidence="7" id="KW-0862">Zinc</keyword>
<dbReference type="GO" id="GO:0005524">
    <property type="term" value="F:ATP binding"/>
    <property type="evidence" value="ECO:0007669"/>
    <property type="project" value="UniProtKB-KW"/>
</dbReference>
<evidence type="ECO:0000256" key="13">
    <source>
        <dbReference type="ARBA" id="ARBA00049065"/>
    </source>
</evidence>
<dbReference type="EC" id="2.7.1.59" evidence="1"/>
<dbReference type="SUPFAM" id="SSF53067">
    <property type="entry name" value="Actin-like ATPase domain"/>
    <property type="match status" value="1"/>
</dbReference>
<reference evidence="14 15" key="1">
    <citation type="journal article" date="2019" name="Environ. Microbiol.">
        <title>Species interactions and distinct microbial communities in high Arctic permafrost affected cryosols are associated with the CH4 and CO2 gas fluxes.</title>
        <authorList>
            <person name="Altshuler I."/>
            <person name="Hamel J."/>
            <person name="Turney S."/>
            <person name="Magnuson E."/>
            <person name="Levesque R."/>
            <person name="Greer C."/>
            <person name="Whyte L.G."/>
        </authorList>
    </citation>
    <scope>NUCLEOTIDE SEQUENCE [LARGE SCALE GENOMIC DNA]</scope>
    <source>
        <strain evidence="14 15">E4</strain>
    </source>
</reference>
<evidence type="ECO:0000313" key="14">
    <source>
        <dbReference type="EMBL" id="TPG63487.1"/>
    </source>
</evidence>
<keyword evidence="4" id="KW-0479">Metal-binding</keyword>
<accession>A0A502GMD3</accession>
<evidence type="ECO:0000256" key="8">
    <source>
        <dbReference type="ARBA" id="ARBA00022840"/>
    </source>
</evidence>
<gene>
    <name evidence="14" type="ORF">EAH77_07970</name>
</gene>
<comment type="caution">
    <text evidence="14">The sequence shown here is derived from an EMBL/GenBank/DDBJ whole genome shotgun (WGS) entry which is preliminary data.</text>
</comment>
<dbReference type="OrthoDB" id="9810372at2"/>
<protein>
    <recommendedName>
        <fullName evidence="2">N-acetyl-D-glucosamine kinase</fullName>
        <ecNumber evidence="1">2.7.1.59</ecNumber>
    </recommendedName>
    <alternativeName>
        <fullName evidence="10">GlcNAc kinase</fullName>
    </alternativeName>
</protein>
<sequence>MSSQPFTAASVDAAVFCADIGGSFIRFGVSHRAGEVEEFGKVPMPTASWRQFVAAIEGLLTEFGTGFPADTPLALSTAGLVSPQTGELLATNIPAFTGRALAADLSRELHRPVTAANDADCFALAEAYAGNAQNQPIVAGIILGTGVGGGLVINGQLVRGHGGVTGEWGHGAITRTELTLDGKTYSIPRLTCNCGQIGCLDTLGGARGIERLHQHLNHPLTAQTGTSQQIVDGWQEGQPDSTLTINAWLHLVAEPLALLVNILGPSKIVVGGGLANATALIAALDSQVRTGTLHQYAEPLVITGKFAGNGGNGGMIGASVLGRLAV</sequence>
<dbReference type="GO" id="GO:0046872">
    <property type="term" value="F:metal ion binding"/>
    <property type="evidence" value="ECO:0007669"/>
    <property type="project" value="UniProtKB-KW"/>
</dbReference>
<dbReference type="PROSITE" id="PS01125">
    <property type="entry name" value="ROK"/>
    <property type="match status" value="1"/>
</dbReference>
<evidence type="ECO:0000256" key="9">
    <source>
        <dbReference type="ARBA" id="ARBA00023277"/>
    </source>
</evidence>
<evidence type="ECO:0000256" key="6">
    <source>
        <dbReference type="ARBA" id="ARBA00022777"/>
    </source>
</evidence>
<evidence type="ECO:0000256" key="1">
    <source>
        <dbReference type="ARBA" id="ARBA00012122"/>
    </source>
</evidence>
<keyword evidence="15" id="KW-1185">Reference proteome</keyword>
<dbReference type="RefSeq" id="WP_140471427.1">
    <property type="nucleotide sequence ID" value="NZ_RCZD01000003.1"/>
</dbReference>
<evidence type="ECO:0000256" key="12">
    <source>
        <dbReference type="ARBA" id="ARBA00038116"/>
    </source>
</evidence>
<evidence type="ECO:0000256" key="11">
    <source>
        <dbReference type="ARBA" id="ARBA00037880"/>
    </source>
</evidence>
<keyword evidence="5" id="KW-0547">Nucleotide-binding</keyword>
<keyword evidence="9" id="KW-0119">Carbohydrate metabolism</keyword>
<evidence type="ECO:0000256" key="4">
    <source>
        <dbReference type="ARBA" id="ARBA00022723"/>
    </source>
</evidence>
<dbReference type="Pfam" id="PF00480">
    <property type="entry name" value="ROK"/>
    <property type="match status" value="1"/>
</dbReference>
<keyword evidence="6" id="KW-0418">Kinase</keyword>
<dbReference type="GO" id="GO:0045127">
    <property type="term" value="F:N-acetylglucosamine kinase activity"/>
    <property type="evidence" value="ECO:0007669"/>
    <property type="project" value="UniProtKB-EC"/>
</dbReference>
<proteinExistence type="inferred from homology"/>
<dbReference type="InterPro" id="IPR000600">
    <property type="entry name" value="ROK"/>
</dbReference>
<dbReference type="Gene3D" id="3.30.420.40">
    <property type="match status" value="2"/>
</dbReference>
<keyword evidence="8" id="KW-0067">ATP-binding</keyword>